<feature type="compositionally biased region" description="Polar residues" evidence="1">
    <location>
        <begin position="246"/>
        <end position="272"/>
    </location>
</feature>
<feature type="region of interest" description="Disordered" evidence="1">
    <location>
        <begin position="1"/>
        <end position="127"/>
    </location>
</feature>
<feature type="compositionally biased region" description="Polar residues" evidence="1">
    <location>
        <begin position="496"/>
        <end position="506"/>
    </location>
</feature>
<evidence type="ECO:0000313" key="3">
    <source>
        <dbReference type="Proteomes" id="UP000054166"/>
    </source>
</evidence>
<proteinExistence type="predicted"/>
<feature type="compositionally biased region" description="Polar residues" evidence="1">
    <location>
        <begin position="1"/>
        <end position="17"/>
    </location>
</feature>
<sequence length="669" mass="71287">MLSSLSSFLPTVLQGNQEPKEIQPSPATEKQHEEVDAQKPSDNMGNVKKKGKKDKSANETFIFVRPPPAKSNHPLNLQVQLVPPSSRGDRSSGNRQSFDGSSALPPEQQEQGGADLSRSDSARSTDGSVYSAFTSNASISSYSSTGSTSGRRMIIPLYNLQAHNVMTNTVVDAGTDAKVARFQKRGLEVIGLAILEPVEIWGEAPIIAAASARTSVDDSVYSHKEKDFNVLPPTPGSPSIRPDTPVSISSSGDRSQQPINPTSPVTDPSLLSPNMPPSGAKKMFGKFFKRNQARPPSIILAQGSDISSPRSSTVISSSRLGRSSSISTSKTTPPPSATLPSALSTAGPDTPTTATGLRPPILGVQPTMSSPSQPPHGRPSKYIWVVRRWLKGSEGSILGGMMGKLSVNGKDALGLGAMGFSMTSGMGQVEVRFEWTRGVTKRKREKNSKDNKGASLSATTGQGTNGNHSQRTSINASQSSKEHLATPSKKDKRLSGLSQRSASTHTETSDDQEHQEEDGDESDPEDSDTPWTCAVSVQRVAPSSARQSSMSRPSTATSLSAYQQQLDQGVRLKVATLSPTPHHPKVVSMLKVPFPLPDIEVDKMAVRRRTLTSSGIARPGTSTGHEGLILTAEEIKDVVSCTGLWLVVREGFGGVGRVSRKGDGWRIRG</sequence>
<dbReference type="AlphaFoldDB" id="A0A0C3B6Y2"/>
<dbReference type="HOGENOM" id="CLU_008090_0_0_1"/>
<dbReference type="InParanoid" id="A0A0C3B6Y2"/>
<gene>
    <name evidence="2" type="ORF">PILCRDRAFT_820904</name>
</gene>
<evidence type="ECO:0000256" key="1">
    <source>
        <dbReference type="SAM" id="MobiDB-lite"/>
    </source>
</evidence>
<feature type="compositionally biased region" description="Low complexity" evidence="1">
    <location>
        <begin position="338"/>
        <end position="356"/>
    </location>
</feature>
<feature type="compositionally biased region" description="Acidic residues" evidence="1">
    <location>
        <begin position="513"/>
        <end position="528"/>
    </location>
</feature>
<reference evidence="2 3" key="1">
    <citation type="submission" date="2014-04" db="EMBL/GenBank/DDBJ databases">
        <authorList>
            <consortium name="DOE Joint Genome Institute"/>
            <person name="Kuo A."/>
            <person name="Tarkka M."/>
            <person name="Buscot F."/>
            <person name="Kohler A."/>
            <person name="Nagy L.G."/>
            <person name="Floudas D."/>
            <person name="Copeland A."/>
            <person name="Barry K.W."/>
            <person name="Cichocki N."/>
            <person name="Veneault-Fourrey C."/>
            <person name="LaButti K."/>
            <person name="Lindquist E.A."/>
            <person name="Lipzen A."/>
            <person name="Lundell T."/>
            <person name="Morin E."/>
            <person name="Murat C."/>
            <person name="Sun H."/>
            <person name="Tunlid A."/>
            <person name="Henrissat B."/>
            <person name="Grigoriev I.V."/>
            <person name="Hibbett D.S."/>
            <person name="Martin F."/>
            <person name="Nordberg H.P."/>
            <person name="Cantor M.N."/>
            <person name="Hua S.X."/>
        </authorList>
    </citation>
    <scope>NUCLEOTIDE SEQUENCE [LARGE SCALE GENOMIC DNA]</scope>
    <source>
        <strain evidence="2 3">F 1598</strain>
    </source>
</reference>
<keyword evidence="3" id="KW-1185">Reference proteome</keyword>
<name>A0A0C3B6Y2_PILCF</name>
<evidence type="ECO:0000313" key="2">
    <source>
        <dbReference type="EMBL" id="KIM82013.1"/>
    </source>
</evidence>
<feature type="region of interest" description="Disordered" evidence="1">
    <location>
        <begin position="439"/>
        <end position="562"/>
    </location>
</feature>
<dbReference type="EMBL" id="KN832996">
    <property type="protein sequence ID" value="KIM82013.1"/>
    <property type="molecule type" value="Genomic_DNA"/>
</dbReference>
<feature type="compositionally biased region" description="Basic and acidic residues" evidence="1">
    <location>
        <begin position="29"/>
        <end position="39"/>
    </location>
</feature>
<feature type="compositionally biased region" description="Low complexity" evidence="1">
    <location>
        <begin position="541"/>
        <end position="554"/>
    </location>
</feature>
<feature type="compositionally biased region" description="Polar residues" evidence="1">
    <location>
        <begin position="454"/>
        <end position="479"/>
    </location>
</feature>
<feature type="compositionally biased region" description="Low complexity" evidence="1">
    <location>
        <begin position="304"/>
        <end position="331"/>
    </location>
</feature>
<protein>
    <submittedName>
        <fullName evidence="2">Uncharacterized protein</fullName>
    </submittedName>
</protein>
<organism evidence="2 3">
    <name type="scientific">Piloderma croceum (strain F 1598)</name>
    <dbReference type="NCBI Taxonomy" id="765440"/>
    <lineage>
        <taxon>Eukaryota</taxon>
        <taxon>Fungi</taxon>
        <taxon>Dikarya</taxon>
        <taxon>Basidiomycota</taxon>
        <taxon>Agaricomycotina</taxon>
        <taxon>Agaricomycetes</taxon>
        <taxon>Agaricomycetidae</taxon>
        <taxon>Atheliales</taxon>
        <taxon>Atheliaceae</taxon>
        <taxon>Piloderma</taxon>
    </lineage>
</organism>
<accession>A0A0C3B6Y2</accession>
<feature type="region of interest" description="Disordered" evidence="1">
    <location>
        <begin position="226"/>
        <end position="282"/>
    </location>
</feature>
<dbReference type="Proteomes" id="UP000054166">
    <property type="component" value="Unassembled WGS sequence"/>
</dbReference>
<dbReference type="OrthoDB" id="2590746at2759"/>
<feature type="region of interest" description="Disordered" evidence="1">
    <location>
        <begin position="300"/>
        <end position="379"/>
    </location>
</feature>
<reference evidence="3" key="2">
    <citation type="submission" date="2015-01" db="EMBL/GenBank/DDBJ databases">
        <title>Evolutionary Origins and Diversification of the Mycorrhizal Mutualists.</title>
        <authorList>
            <consortium name="DOE Joint Genome Institute"/>
            <consortium name="Mycorrhizal Genomics Consortium"/>
            <person name="Kohler A."/>
            <person name="Kuo A."/>
            <person name="Nagy L.G."/>
            <person name="Floudas D."/>
            <person name="Copeland A."/>
            <person name="Barry K.W."/>
            <person name="Cichocki N."/>
            <person name="Veneault-Fourrey C."/>
            <person name="LaButti K."/>
            <person name="Lindquist E.A."/>
            <person name="Lipzen A."/>
            <person name="Lundell T."/>
            <person name="Morin E."/>
            <person name="Murat C."/>
            <person name="Riley R."/>
            <person name="Ohm R."/>
            <person name="Sun H."/>
            <person name="Tunlid A."/>
            <person name="Henrissat B."/>
            <person name="Grigoriev I.V."/>
            <person name="Hibbett D.S."/>
            <person name="Martin F."/>
        </authorList>
    </citation>
    <scope>NUCLEOTIDE SEQUENCE [LARGE SCALE GENOMIC DNA]</scope>
    <source>
        <strain evidence="3">F 1598</strain>
    </source>
</reference>